<evidence type="ECO:0000256" key="6">
    <source>
        <dbReference type="PROSITE-ProRule" id="PRU00182"/>
    </source>
</evidence>
<dbReference type="GeneID" id="63648290"/>
<dbReference type="EMBL" id="MT919636">
    <property type="protein sequence ID" value="QPB15005.1"/>
    <property type="molecule type" value="Genomic_DNA"/>
</dbReference>
<dbReference type="InterPro" id="IPR022801">
    <property type="entry name" value="Ribosomal_uS4"/>
</dbReference>
<dbReference type="CDD" id="cd00165">
    <property type="entry name" value="S4"/>
    <property type="match status" value="1"/>
</dbReference>
<proteinExistence type="inferred from homology"/>
<keyword evidence="4 8" id="KW-0689">Ribosomal protein</keyword>
<keyword evidence="8" id="KW-0496">Mitochondrion</keyword>
<sequence>MRKYKTHQQFKRGNLWLNNTEFLVFKEKIKWKLRKKKKKLHRSRNIWFNLKLYAKKFLKSYYPNMTEMQFKKYIGESNIQYLKNIKLRKNYIQLYHILERRLDIALVRTNLVKTPNAARQLINHKNVFVDNVLVTTPGYLLSNGQVICIKRISTQYLKIKTNIKTNKYIFKTFKSILKKKLFSPNYKNFVLNTPVYKVRLPSYIKAVNLTNLNYKYYIFLFNTPRWVEIPYPTKMWVPSICQRKPIKNSFIDNKIKLNKQKFKLNQFFKLKIKKRKKVYIFKTKLNNLKLKIKTPSIVTKKKLNISQFNPLDKKELNMHLYKKNYIDSSPLTLNTSFKNDKSRIIKKKNFYKFLDSFNPLQTTQISLLSDNTKLNKTSFTESVKKNQKIKLLFKKKTKIKSKKKRKLKLNKKLKKEKIRVFSKNFFNSLIWFYKRSQKKRLSFKK</sequence>
<dbReference type="InterPro" id="IPR036986">
    <property type="entry name" value="S4_RNA-bd_sf"/>
</dbReference>
<name>A0A873WRJ4_9EUKA</name>
<dbReference type="PANTHER" id="PTHR11831:SF30">
    <property type="entry name" value="SMALL RIBOSOMAL SUBUNIT PROTEIN US4M"/>
    <property type="match status" value="1"/>
</dbReference>
<dbReference type="Gene3D" id="1.10.1050.10">
    <property type="entry name" value="Ribosomal Protein S4 Delta 41, Chain A, domain 1"/>
    <property type="match status" value="1"/>
</dbReference>
<dbReference type="GO" id="GO:0003735">
    <property type="term" value="F:structural constituent of ribosome"/>
    <property type="evidence" value="ECO:0007669"/>
    <property type="project" value="TreeGrafter"/>
</dbReference>
<geneLocation type="mitochondrion" evidence="8"/>
<dbReference type="PROSITE" id="PS00632">
    <property type="entry name" value="RIBOSOMAL_S4"/>
    <property type="match status" value="1"/>
</dbReference>
<dbReference type="RefSeq" id="YP_010041683.1">
    <property type="nucleotide sequence ID" value="NC_054207.1"/>
</dbReference>
<evidence type="ECO:0000259" key="7">
    <source>
        <dbReference type="SMART" id="SM00363"/>
    </source>
</evidence>
<evidence type="ECO:0000256" key="5">
    <source>
        <dbReference type="ARBA" id="ARBA00023274"/>
    </source>
</evidence>
<dbReference type="InterPro" id="IPR018079">
    <property type="entry name" value="Ribosomal_uS4_CS"/>
</dbReference>
<comment type="similarity">
    <text evidence="1">Belongs to the universal ribosomal protein uS4 family.</text>
</comment>
<keyword evidence="5" id="KW-0687">Ribonucleoprotein</keyword>
<evidence type="ECO:0000256" key="1">
    <source>
        <dbReference type="ARBA" id="ARBA00007465"/>
    </source>
</evidence>
<gene>
    <name evidence="8" type="primary">rps4</name>
</gene>
<feature type="domain" description="RNA-binding S4" evidence="7">
    <location>
        <begin position="100"/>
        <end position="158"/>
    </location>
</feature>
<dbReference type="SMART" id="SM00363">
    <property type="entry name" value="S4"/>
    <property type="match status" value="1"/>
</dbReference>
<dbReference type="GO" id="GO:0042274">
    <property type="term" value="P:ribosomal small subunit biogenesis"/>
    <property type="evidence" value="ECO:0007669"/>
    <property type="project" value="TreeGrafter"/>
</dbReference>
<dbReference type="Gene3D" id="3.10.290.10">
    <property type="entry name" value="RNA-binding S4 domain"/>
    <property type="match status" value="1"/>
</dbReference>
<dbReference type="Pfam" id="PF01479">
    <property type="entry name" value="S4"/>
    <property type="match status" value="1"/>
</dbReference>
<evidence type="ECO:0000256" key="4">
    <source>
        <dbReference type="ARBA" id="ARBA00022980"/>
    </source>
</evidence>
<accession>A0A873WRJ4</accession>
<dbReference type="SUPFAM" id="SSF55174">
    <property type="entry name" value="Alpha-L RNA-binding motif"/>
    <property type="match status" value="1"/>
</dbReference>
<organism evidence="8">
    <name type="scientific">Cyanophora biloba</name>
    <dbReference type="NCBI Taxonomy" id="1489483"/>
    <lineage>
        <taxon>Eukaryota</taxon>
        <taxon>Glaucocystophyceae</taxon>
        <taxon>Cyanophorales</taxon>
        <taxon>Cyanophoraceae</taxon>
        <taxon>Cyanophora</taxon>
    </lineage>
</organism>
<reference evidence="8" key="1">
    <citation type="journal article" date="2020" name="J. Eukaryot. Microbiol.">
        <title>High Sequence Divergence but Limited Architectural Rearrangements in Organelle Genomes of Cyanophora (Glaucophyta) Species.</title>
        <authorList>
            <person name="Russell S."/>
            <person name="Jackson C."/>
            <person name="Reyes-Prieto A."/>
        </authorList>
    </citation>
    <scope>NUCLEOTIDE SEQUENCE</scope>
    <source>
        <strain evidence="8">UTEX LB 2766</strain>
    </source>
</reference>
<reference evidence="8" key="2">
    <citation type="submission" date="2020-08" db="EMBL/GenBank/DDBJ databases">
        <authorList>
            <person name="Russell S.R."/>
            <person name="Jackson C."/>
            <person name="Reyes-Prieto A."/>
        </authorList>
    </citation>
    <scope>NUCLEOTIDE SEQUENCE</scope>
    <source>
        <strain evidence="8">UTEX LB 2766</strain>
    </source>
</reference>
<dbReference type="GO" id="GO:0019843">
    <property type="term" value="F:rRNA binding"/>
    <property type="evidence" value="ECO:0007669"/>
    <property type="project" value="UniProtKB-KW"/>
</dbReference>
<dbReference type="PANTHER" id="PTHR11831">
    <property type="entry name" value="30S 40S RIBOSOMAL PROTEIN"/>
    <property type="match status" value="1"/>
</dbReference>
<evidence type="ECO:0000313" key="8">
    <source>
        <dbReference type="EMBL" id="QPB15005.1"/>
    </source>
</evidence>
<dbReference type="GO" id="GO:0015935">
    <property type="term" value="C:small ribosomal subunit"/>
    <property type="evidence" value="ECO:0007669"/>
    <property type="project" value="TreeGrafter"/>
</dbReference>
<dbReference type="InterPro" id="IPR002942">
    <property type="entry name" value="S4_RNA-bd"/>
</dbReference>
<dbReference type="AlphaFoldDB" id="A0A873WRJ4"/>
<dbReference type="PROSITE" id="PS50889">
    <property type="entry name" value="S4"/>
    <property type="match status" value="1"/>
</dbReference>
<protein>
    <submittedName>
        <fullName evidence="8">Ribosomal protein S4</fullName>
    </submittedName>
</protein>
<keyword evidence="2 6" id="KW-0699">rRNA-binding</keyword>
<evidence type="ECO:0000256" key="2">
    <source>
        <dbReference type="ARBA" id="ARBA00022730"/>
    </source>
</evidence>
<evidence type="ECO:0000256" key="3">
    <source>
        <dbReference type="ARBA" id="ARBA00022884"/>
    </source>
</evidence>
<keyword evidence="3 6" id="KW-0694">RNA-binding</keyword>